<accession>A0ABR8VC32</accession>
<proteinExistence type="predicted"/>
<dbReference type="InterPro" id="IPR041371">
    <property type="entry name" value="GH92_N"/>
</dbReference>
<evidence type="ECO:0000256" key="2">
    <source>
        <dbReference type="ARBA" id="ARBA00011245"/>
    </source>
</evidence>
<evidence type="ECO:0000313" key="6">
    <source>
        <dbReference type="EMBL" id="MBD8002242.1"/>
    </source>
</evidence>
<comment type="subunit">
    <text evidence="2">Monomer.</text>
</comment>
<dbReference type="InterPro" id="IPR008928">
    <property type="entry name" value="6-hairpin_glycosidase_sf"/>
</dbReference>
<keyword evidence="6" id="KW-0378">Hydrolase</keyword>
<dbReference type="Pfam" id="PF17678">
    <property type="entry name" value="Glyco_hydro_92N"/>
    <property type="match status" value="1"/>
</dbReference>
<evidence type="ECO:0000259" key="4">
    <source>
        <dbReference type="Pfam" id="PF07971"/>
    </source>
</evidence>
<dbReference type="Gene3D" id="3.30.2080.10">
    <property type="entry name" value="GH92 mannosidase domain"/>
    <property type="match status" value="2"/>
</dbReference>
<protein>
    <submittedName>
        <fullName evidence="6">Glycoside hydrolase family 92 protein</fullName>
    </submittedName>
</protein>
<organism evidence="6 7">
    <name type="scientific">Phocaeicola faecium</name>
    <dbReference type="NCBI Taxonomy" id="2762213"/>
    <lineage>
        <taxon>Bacteria</taxon>
        <taxon>Pseudomonadati</taxon>
        <taxon>Bacteroidota</taxon>
        <taxon>Bacteroidia</taxon>
        <taxon>Bacteroidales</taxon>
        <taxon>Bacteroidaceae</taxon>
        <taxon>Phocaeicola</taxon>
    </lineage>
</organism>
<dbReference type="Proteomes" id="UP000616346">
    <property type="component" value="Unassembled WGS sequence"/>
</dbReference>
<dbReference type="SUPFAM" id="SSF48208">
    <property type="entry name" value="Six-hairpin glycosidases"/>
    <property type="match status" value="1"/>
</dbReference>
<dbReference type="RefSeq" id="WP_191710252.1">
    <property type="nucleotide sequence ID" value="NZ_JACSPQ010000006.1"/>
</dbReference>
<dbReference type="GO" id="GO:0016787">
    <property type="term" value="F:hydrolase activity"/>
    <property type="evidence" value="ECO:0007669"/>
    <property type="project" value="UniProtKB-KW"/>
</dbReference>
<dbReference type="PANTHER" id="PTHR12143:SF39">
    <property type="entry name" value="SECRETED PROTEIN"/>
    <property type="match status" value="1"/>
</dbReference>
<dbReference type="InterPro" id="IPR014718">
    <property type="entry name" value="GH-type_carb-bd"/>
</dbReference>
<name>A0ABR8VC32_9BACT</name>
<evidence type="ECO:0000259" key="5">
    <source>
        <dbReference type="Pfam" id="PF17678"/>
    </source>
</evidence>
<feature type="domain" description="Glycosyl hydrolase family 92 N-terminal" evidence="5">
    <location>
        <begin position="11"/>
        <end position="186"/>
    </location>
</feature>
<feature type="domain" description="Glycosyl hydrolase family 92" evidence="4">
    <location>
        <begin position="539"/>
        <end position="648"/>
    </location>
</feature>
<dbReference type="PANTHER" id="PTHR12143">
    <property type="entry name" value="PEPTIDE N-GLYCANASE PNGASE -RELATED"/>
    <property type="match status" value="1"/>
</dbReference>
<comment type="caution">
    <text evidence="6">The sequence shown here is derived from an EMBL/GenBank/DDBJ whole genome shotgun (WGS) entry which is preliminary data.</text>
</comment>
<reference evidence="6 7" key="1">
    <citation type="submission" date="2020-08" db="EMBL/GenBank/DDBJ databases">
        <title>A Genomic Blueprint of the Chicken Gut Microbiome.</title>
        <authorList>
            <person name="Gilroy R."/>
            <person name="Ravi A."/>
            <person name="Getino M."/>
            <person name="Pursley I."/>
            <person name="Horton D.L."/>
            <person name="Alikhan N.-F."/>
            <person name="Baker D."/>
            <person name="Gharbi K."/>
            <person name="Hall N."/>
            <person name="Watson M."/>
            <person name="Adriaenssens E.M."/>
            <person name="Foster-Nyarko E."/>
            <person name="Jarju S."/>
            <person name="Secka A."/>
            <person name="Antonio M."/>
            <person name="Oren A."/>
            <person name="Chaudhuri R."/>
            <person name="La Ragione R.M."/>
            <person name="Hildebrand F."/>
            <person name="Pallen M.J."/>
        </authorList>
    </citation>
    <scope>NUCLEOTIDE SEQUENCE [LARGE SCALE GENOMIC DNA]</scope>
    <source>
        <strain evidence="6 7">Sa1YUN3</strain>
    </source>
</reference>
<evidence type="ECO:0000256" key="1">
    <source>
        <dbReference type="ARBA" id="ARBA00001913"/>
    </source>
</evidence>
<dbReference type="InterPro" id="IPR012939">
    <property type="entry name" value="Glyco_hydro_92"/>
</dbReference>
<keyword evidence="3" id="KW-0106">Calcium</keyword>
<gene>
    <name evidence="6" type="ORF">H9626_08445</name>
</gene>
<dbReference type="Pfam" id="PF07971">
    <property type="entry name" value="Glyco_hydro_92"/>
    <property type="match status" value="2"/>
</dbReference>
<dbReference type="Gene3D" id="2.70.98.10">
    <property type="match status" value="1"/>
</dbReference>
<evidence type="ECO:0000313" key="7">
    <source>
        <dbReference type="Proteomes" id="UP000616346"/>
    </source>
</evidence>
<dbReference type="InterPro" id="IPR050883">
    <property type="entry name" value="PNGase"/>
</dbReference>
<dbReference type="Gene3D" id="1.20.1050.60">
    <property type="entry name" value="alpha-1,2-mannosidase"/>
    <property type="match status" value="1"/>
</dbReference>
<dbReference type="EMBL" id="JACSPQ010000006">
    <property type="protein sequence ID" value="MBD8002242.1"/>
    <property type="molecule type" value="Genomic_DNA"/>
</dbReference>
<dbReference type="Gene3D" id="1.20.1610.10">
    <property type="entry name" value="alpha-1,2-mannosidases domains"/>
    <property type="match status" value="1"/>
</dbReference>
<sequence>MLSAQSLLPEVNLFLGTSGDHGQLAPAANVPFGMVQVCPDSHPRQHAGYDYAVPTISGISVNRLSGVGGQGCGGNLSLMPDTAGVDVRIVKSTEKAQPGYYHAKLSNGVNIELTATRTTAVERFTWQPGLQPVLLFAPASAFERVFHSDYQTLSSNEIGGTIAAANTCGNGRYTLYYYLHTDVPFHLEPAGNRQKLTFTEDSPVEVRIAVSPLSIEEARRCFLETSENDFQTIRQQAAEAWESILSRVEIKGGDKDERTLFYTSLFRTCQSPLQVTTGKNGEYPGTDGKLHRTEGFDYYSSWSLWDTYRTKFPLLTLIVPERMSDMMQSLAVLYTTGKRDWSTDAECVPTVRTEHAIALLLDSRLKGIEIPNLAEAYAGMKHEVANLPLKSPDQCMEASTDLWALSRVADLLDKPADAALYRRKGDSLFCTVWDREFRYVDSTYTRMRQNGLYQGTRWQYRWAAPQFLPQMIERVGKDSLEAQLTTFFAQNLYNQGNEPDIHVPYLFNRLGSPGKTQQTIFQLLTQPMTHIYGGNAEYASPYIGKAFKNAPEAYCPEMDEDDGAMSAWYVFSAMGLYPLIVGEPSYEVVSPLFDETVLHLPAGKRFVIRTVGRETKEQPVLEIRLNNRKLSDYRISHHDIAKGGVLEFIYCGENE</sequence>
<keyword evidence="7" id="KW-1185">Reference proteome</keyword>
<comment type="cofactor">
    <cofactor evidence="1">
        <name>Ca(2+)</name>
        <dbReference type="ChEBI" id="CHEBI:29108"/>
    </cofactor>
</comment>
<feature type="domain" description="Glycosyl hydrolase family 92" evidence="4">
    <location>
        <begin position="224"/>
        <end position="526"/>
    </location>
</feature>
<evidence type="ECO:0000256" key="3">
    <source>
        <dbReference type="ARBA" id="ARBA00022837"/>
    </source>
</evidence>